<dbReference type="PIRSF" id="PIRSF000105">
    <property type="entry name" value="HCDH"/>
    <property type="match status" value="1"/>
</dbReference>
<reference evidence="9 10" key="1">
    <citation type="journal article" date="2019" name="Nat. Microbiol.">
        <title>Mediterranean grassland soil C-N compound turnover is dependent on rainfall and depth, and is mediated by genomically divergent microorganisms.</title>
        <authorList>
            <person name="Diamond S."/>
            <person name="Andeer P.F."/>
            <person name="Li Z."/>
            <person name="Crits-Christoph A."/>
            <person name="Burstein D."/>
            <person name="Anantharaman K."/>
            <person name="Lane K.R."/>
            <person name="Thomas B.C."/>
            <person name="Pan C."/>
            <person name="Northen T.R."/>
            <person name="Banfield J.F."/>
        </authorList>
    </citation>
    <scope>NUCLEOTIDE SEQUENCE [LARGE SCALE GENOMIC DNA]</scope>
    <source>
        <strain evidence="8">NP_1</strain>
        <strain evidence="7">NP_2</strain>
    </source>
</reference>
<name>A0A537LW52_9BACT</name>
<dbReference type="Proteomes" id="UP000315217">
    <property type="component" value="Unassembled WGS sequence"/>
</dbReference>
<dbReference type="InterPro" id="IPR006176">
    <property type="entry name" value="3-OHacyl-CoA_DH_NAD-bd"/>
</dbReference>
<protein>
    <submittedName>
        <fullName evidence="8">3-hydroxybutyryl-CoA dehydrogenase</fullName>
    </submittedName>
</protein>
<evidence type="ECO:0000313" key="7">
    <source>
        <dbReference type="EMBL" id="TMJ09544.1"/>
    </source>
</evidence>
<dbReference type="SUPFAM" id="SSF48179">
    <property type="entry name" value="6-phosphogluconate dehydrogenase C-terminal domain-like"/>
    <property type="match status" value="1"/>
</dbReference>
<dbReference type="AlphaFoldDB" id="A0A537LW52"/>
<dbReference type="GO" id="GO:0008691">
    <property type="term" value="F:3-hydroxybutyryl-CoA dehydrogenase activity"/>
    <property type="evidence" value="ECO:0007669"/>
    <property type="project" value="TreeGrafter"/>
</dbReference>
<dbReference type="Pfam" id="PF02737">
    <property type="entry name" value="3HCDH_N"/>
    <property type="match status" value="1"/>
</dbReference>
<evidence type="ECO:0000256" key="4">
    <source>
        <dbReference type="PIRSR" id="PIRSR000105-1"/>
    </source>
</evidence>
<accession>A0A537LW52</accession>
<dbReference type="InterPro" id="IPR006108">
    <property type="entry name" value="3HC_DH_C"/>
</dbReference>
<feature type="domain" description="3-hydroxyacyl-CoA dehydrogenase NAD binding" evidence="6">
    <location>
        <begin position="6"/>
        <end position="183"/>
    </location>
</feature>
<dbReference type="GO" id="GO:0070403">
    <property type="term" value="F:NAD+ binding"/>
    <property type="evidence" value="ECO:0007669"/>
    <property type="project" value="InterPro"/>
</dbReference>
<dbReference type="EMBL" id="VBAI01000030">
    <property type="protein sequence ID" value="TMJ12251.1"/>
    <property type="molecule type" value="Genomic_DNA"/>
</dbReference>
<sequence>MKITRVGVVGCGLMGSGISEACARGGYTVIVREVSDELLAKGLARIEQSMQRGVQRGKLAGDEAKAARARITGTTRLEDLAEVDLILEAVIENMLLKQEVFRELDRHCPPSTLFASNTSCLSITEMASVTSRRDRFLGMHFFNPVPVMKLVELVRGLQTSDAAMATGRRFAESLGKTVVICKDSPGFIVNLLLVPYLLDAVRALEKGIATKEDIDSAVQLGLVHPMGPLTLLDYVGIDTTYYIAEAMFQEFKDARYAAPPLMKQMVLAGLHGRKTGRGFYEYSEGKRDHSVGTGPSGPTR</sequence>
<evidence type="ECO:0000313" key="8">
    <source>
        <dbReference type="EMBL" id="TMJ12251.1"/>
    </source>
</evidence>
<proteinExistence type="inferred from homology"/>
<dbReference type="InterPro" id="IPR022694">
    <property type="entry name" value="3-OHacyl-CoA_DH"/>
</dbReference>
<comment type="similarity">
    <text evidence="2">Belongs to the 3-hydroxyacyl-CoA dehydrogenase family.</text>
</comment>
<evidence type="ECO:0000259" key="6">
    <source>
        <dbReference type="Pfam" id="PF02737"/>
    </source>
</evidence>
<feature type="site" description="Important for catalytic activity" evidence="4">
    <location>
        <position position="140"/>
    </location>
</feature>
<dbReference type="GO" id="GO:0006635">
    <property type="term" value="P:fatty acid beta-oxidation"/>
    <property type="evidence" value="ECO:0007669"/>
    <property type="project" value="TreeGrafter"/>
</dbReference>
<organism evidence="8 9">
    <name type="scientific">Candidatus Segetimicrobium genomatis</name>
    <dbReference type="NCBI Taxonomy" id="2569760"/>
    <lineage>
        <taxon>Bacteria</taxon>
        <taxon>Bacillati</taxon>
        <taxon>Candidatus Sysuimicrobiota</taxon>
        <taxon>Candidatus Sysuimicrobiia</taxon>
        <taxon>Candidatus Sysuimicrobiales</taxon>
        <taxon>Candidatus Segetimicrobiaceae</taxon>
        <taxon>Candidatus Segetimicrobium</taxon>
    </lineage>
</organism>
<dbReference type="PANTHER" id="PTHR48075">
    <property type="entry name" value="3-HYDROXYACYL-COA DEHYDROGENASE FAMILY PROTEIN"/>
    <property type="match status" value="1"/>
</dbReference>
<evidence type="ECO:0000256" key="3">
    <source>
        <dbReference type="ARBA" id="ARBA00023002"/>
    </source>
</evidence>
<keyword evidence="3" id="KW-0560">Oxidoreductase</keyword>
<dbReference type="Gene3D" id="1.10.1040.10">
    <property type="entry name" value="N-(1-d-carboxylethyl)-l-norvaline Dehydrogenase, domain 2"/>
    <property type="match status" value="1"/>
</dbReference>
<evidence type="ECO:0000313" key="9">
    <source>
        <dbReference type="Proteomes" id="UP000315217"/>
    </source>
</evidence>
<feature type="domain" description="3-hydroxyacyl-CoA dehydrogenase C-terminal" evidence="5">
    <location>
        <begin position="186"/>
        <end position="282"/>
    </location>
</feature>
<dbReference type="Proteomes" id="UP000318661">
    <property type="component" value="Unassembled WGS sequence"/>
</dbReference>
<comment type="caution">
    <text evidence="8">The sequence shown here is derived from an EMBL/GenBank/DDBJ whole genome shotgun (WGS) entry which is preliminary data.</text>
</comment>
<dbReference type="SUPFAM" id="SSF51735">
    <property type="entry name" value="NAD(P)-binding Rossmann-fold domains"/>
    <property type="match status" value="1"/>
</dbReference>
<evidence type="ECO:0000259" key="5">
    <source>
        <dbReference type="Pfam" id="PF00725"/>
    </source>
</evidence>
<dbReference type="Pfam" id="PF00725">
    <property type="entry name" value="3HCDH"/>
    <property type="match status" value="1"/>
</dbReference>
<dbReference type="Gene3D" id="3.40.50.720">
    <property type="entry name" value="NAD(P)-binding Rossmann-like Domain"/>
    <property type="match status" value="1"/>
</dbReference>
<dbReference type="EMBL" id="VBAJ01000051">
    <property type="protein sequence ID" value="TMJ09544.1"/>
    <property type="molecule type" value="Genomic_DNA"/>
</dbReference>
<dbReference type="NCBIfam" id="NF005875">
    <property type="entry name" value="PRK07819.1"/>
    <property type="match status" value="1"/>
</dbReference>
<gene>
    <name evidence="8" type="ORF">E6G98_03245</name>
    <name evidence="7" type="ORF">E6G99_02520</name>
</gene>
<evidence type="ECO:0000313" key="10">
    <source>
        <dbReference type="Proteomes" id="UP000318661"/>
    </source>
</evidence>
<dbReference type="FunFam" id="3.40.50.720:FF:000009">
    <property type="entry name" value="Fatty oxidation complex, alpha subunit"/>
    <property type="match status" value="1"/>
</dbReference>
<dbReference type="PANTHER" id="PTHR48075:SF5">
    <property type="entry name" value="3-HYDROXYBUTYRYL-COA DEHYDROGENASE"/>
    <property type="match status" value="1"/>
</dbReference>
<dbReference type="InterPro" id="IPR008927">
    <property type="entry name" value="6-PGluconate_DH-like_C_sf"/>
</dbReference>
<dbReference type="InterPro" id="IPR013328">
    <property type="entry name" value="6PGD_dom2"/>
</dbReference>
<dbReference type="InterPro" id="IPR036291">
    <property type="entry name" value="NAD(P)-bd_dom_sf"/>
</dbReference>
<evidence type="ECO:0000256" key="1">
    <source>
        <dbReference type="ARBA" id="ARBA00005086"/>
    </source>
</evidence>
<comment type="pathway">
    <text evidence="1">Lipid metabolism; butanoate metabolism.</text>
</comment>
<evidence type="ECO:0000256" key="2">
    <source>
        <dbReference type="ARBA" id="ARBA00009463"/>
    </source>
</evidence>